<dbReference type="GO" id="GO:0005829">
    <property type="term" value="C:cytosol"/>
    <property type="evidence" value="ECO:0007669"/>
    <property type="project" value="TreeGrafter"/>
</dbReference>
<dbReference type="InterPro" id="IPR029063">
    <property type="entry name" value="SAM-dependent_MTases_sf"/>
</dbReference>
<dbReference type="GeneID" id="88175772"/>
<dbReference type="Proteomes" id="UP001338582">
    <property type="component" value="Chromosome 6"/>
</dbReference>
<sequence length="412" mass="46764">MPFDPLELFSAPERKCDDDFQSLDVNNESVQLVDSNDGTEDQIDSISTDNLENDEMQDDGMVPLHIHDLPLLQRKPDYSVLALFLRLFSPDRVLNFSPLEPETDPETIFKTKDVVAVIEDALIWLLSYCPRFQTRSLLASVSFLAETLRKGNMSEYNGWLTQVIASELQWIEELKREEIHHLAALRLAENCGRTAQPEILRQIEIPHLDRALSLKEPSLTSDNLGLKTWGSSFLLGSRLAKPSQHTYLKAPVLELGLGTGLVGMVSCILGFETALTDLAEIVPNLRENVELNEINNALVDELDWLNPSSFLLKHDLPKYNTVILSDPLYSSLHPQWIVDMINLFLSDDKEARVLLQVPIRRNFERERASLWKLMASNGYTVTQEEIEEGHDDFGESKFIFKKYVRGSGALIN</sequence>
<evidence type="ECO:0000313" key="2">
    <source>
        <dbReference type="Proteomes" id="UP001338582"/>
    </source>
</evidence>
<dbReference type="PANTHER" id="PTHR14614">
    <property type="entry name" value="HEPATOCELLULAR CARCINOMA-ASSOCIATED ANTIGEN"/>
    <property type="match status" value="1"/>
</dbReference>
<name>A0AAX4HHK9_9ASCO</name>
<dbReference type="Pfam" id="PF10294">
    <property type="entry name" value="Methyltransf_16"/>
    <property type="match status" value="1"/>
</dbReference>
<reference evidence="1 2" key="1">
    <citation type="submission" date="2023-10" db="EMBL/GenBank/DDBJ databases">
        <title>Draft Genome Sequence of Candida saopaulonensis from a very Premature Infant with Sepsis.</title>
        <authorList>
            <person name="Ning Y."/>
            <person name="Dai R."/>
            <person name="Xiao M."/>
            <person name="Xu Y."/>
            <person name="Yan Q."/>
            <person name="Zhang L."/>
        </authorList>
    </citation>
    <scope>NUCLEOTIDE SEQUENCE [LARGE SCALE GENOMIC DNA]</scope>
    <source>
        <strain evidence="1 2">19XY460</strain>
    </source>
</reference>
<proteinExistence type="predicted"/>
<evidence type="ECO:0000313" key="1">
    <source>
        <dbReference type="EMBL" id="WPK27330.1"/>
    </source>
</evidence>
<gene>
    <name evidence="1" type="ORF">PUMCH_004712</name>
</gene>
<evidence type="ECO:0008006" key="3">
    <source>
        <dbReference type="Google" id="ProtNLM"/>
    </source>
</evidence>
<dbReference type="AlphaFoldDB" id="A0AAX4HHK9"/>
<dbReference type="Gene3D" id="3.40.50.150">
    <property type="entry name" value="Vaccinia Virus protein VP39"/>
    <property type="match status" value="1"/>
</dbReference>
<organism evidence="1 2">
    <name type="scientific">Australozyma saopauloensis</name>
    <dbReference type="NCBI Taxonomy" id="291208"/>
    <lineage>
        <taxon>Eukaryota</taxon>
        <taxon>Fungi</taxon>
        <taxon>Dikarya</taxon>
        <taxon>Ascomycota</taxon>
        <taxon>Saccharomycotina</taxon>
        <taxon>Pichiomycetes</taxon>
        <taxon>Metschnikowiaceae</taxon>
        <taxon>Australozyma</taxon>
    </lineage>
</organism>
<dbReference type="EMBL" id="CP138899">
    <property type="protein sequence ID" value="WPK27330.1"/>
    <property type="molecule type" value="Genomic_DNA"/>
</dbReference>
<dbReference type="RefSeq" id="XP_062879708.1">
    <property type="nucleotide sequence ID" value="XM_063023638.1"/>
</dbReference>
<protein>
    <recommendedName>
        <fullName evidence="3">Protein-lysine N-methyltransferase EFM2</fullName>
    </recommendedName>
</protein>
<dbReference type="InterPro" id="IPR019410">
    <property type="entry name" value="Methyltransf_16"/>
</dbReference>
<keyword evidence="2" id="KW-1185">Reference proteome</keyword>
<accession>A0AAX4HHK9</accession>
<dbReference type="PANTHER" id="PTHR14614:SF156">
    <property type="entry name" value="PROTEIN-LYSINE N-METHYLTRANSFERASE EFM2"/>
    <property type="match status" value="1"/>
</dbReference>
<dbReference type="GO" id="GO:0008757">
    <property type="term" value="F:S-adenosylmethionine-dependent methyltransferase activity"/>
    <property type="evidence" value="ECO:0007669"/>
    <property type="project" value="UniProtKB-ARBA"/>
</dbReference>
<dbReference type="SUPFAM" id="SSF53335">
    <property type="entry name" value="S-adenosyl-L-methionine-dependent methyltransferases"/>
    <property type="match status" value="1"/>
</dbReference>
<dbReference type="KEGG" id="asau:88175772"/>